<gene>
    <name evidence="1" type="ORF">EVEC_LOCUS6431</name>
</gene>
<sequence>MVMSSACWDRKKFARMASVEELDSNLTLLTHHPAMSRRSSMITSQIENLSTAENAAQNRNIQSPIEVFVNAASILTPPGTPYSGRTVSPETPVSQTFDYASQNFDSISNKAKDLISTHIKSAPRFAVPLSKKFFRF</sequence>
<accession>A0A0N4V910</accession>
<dbReference type="AlphaFoldDB" id="A0A0N4V910"/>
<dbReference type="WBParaSite" id="EVEC_0000688301-mRNA-1">
    <property type="protein sequence ID" value="EVEC_0000688301-mRNA-1"/>
    <property type="gene ID" value="EVEC_0000688301"/>
</dbReference>
<protein>
    <submittedName>
        <fullName evidence="1 3">Uncharacterized protein</fullName>
    </submittedName>
</protein>
<keyword evidence="2" id="KW-1185">Reference proteome</keyword>
<name>A0A0N4V910_ENTVE</name>
<reference evidence="1 2" key="2">
    <citation type="submission" date="2018-10" db="EMBL/GenBank/DDBJ databases">
        <authorList>
            <consortium name="Pathogen Informatics"/>
        </authorList>
    </citation>
    <scope>NUCLEOTIDE SEQUENCE [LARGE SCALE GENOMIC DNA]</scope>
</reference>
<dbReference type="EMBL" id="UXUI01008507">
    <property type="protein sequence ID" value="VDD91680.1"/>
    <property type="molecule type" value="Genomic_DNA"/>
</dbReference>
<reference evidence="3" key="1">
    <citation type="submission" date="2017-02" db="UniProtKB">
        <authorList>
            <consortium name="WormBaseParasite"/>
        </authorList>
    </citation>
    <scope>IDENTIFICATION</scope>
</reference>
<dbReference type="Proteomes" id="UP000274131">
    <property type="component" value="Unassembled WGS sequence"/>
</dbReference>
<evidence type="ECO:0000313" key="3">
    <source>
        <dbReference type="WBParaSite" id="EVEC_0000688301-mRNA-1"/>
    </source>
</evidence>
<evidence type="ECO:0000313" key="1">
    <source>
        <dbReference type="EMBL" id="VDD91680.1"/>
    </source>
</evidence>
<evidence type="ECO:0000313" key="2">
    <source>
        <dbReference type="Proteomes" id="UP000274131"/>
    </source>
</evidence>
<proteinExistence type="predicted"/>
<organism evidence="3">
    <name type="scientific">Enterobius vermicularis</name>
    <name type="common">Human pinworm</name>
    <dbReference type="NCBI Taxonomy" id="51028"/>
    <lineage>
        <taxon>Eukaryota</taxon>
        <taxon>Metazoa</taxon>
        <taxon>Ecdysozoa</taxon>
        <taxon>Nematoda</taxon>
        <taxon>Chromadorea</taxon>
        <taxon>Rhabditida</taxon>
        <taxon>Spirurina</taxon>
        <taxon>Oxyuridomorpha</taxon>
        <taxon>Oxyuroidea</taxon>
        <taxon>Oxyuridae</taxon>
        <taxon>Enterobius</taxon>
    </lineage>
</organism>